<name>A0A7R9D2Z1_TIMCR</name>
<dbReference type="EMBL" id="OC319707">
    <property type="protein sequence ID" value="CAD7406115.1"/>
    <property type="molecule type" value="Genomic_DNA"/>
</dbReference>
<dbReference type="AlphaFoldDB" id="A0A7R9D2Z1"/>
<evidence type="ECO:0000313" key="2">
    <source>
        <dbReference type="EMBL" id="CAD7406115.1"/>
    </source>
</evidence>
<feature type="compositionally biased region" description="Basic and acidic residues" evidence="1">
    <location>
        <begin position="134"/>
        <end position="163"/>
    </location>
</feature>
<protein>
    <submittedName>
        <fullName evidence="2">Uncharacterized protein</fullName>
    </submittedName>
</protein>
<feature type="compositionally biased region" description="Basic and acidic residues" evidence="1">
    <location>
        <begin position="171"/>
        <end position="189"/>
    </location>
</feature>
<feature type="region of interest" description="Disordered" evidence="1">
    <location>
        <begin position="1"/>
        <end position="24"/>
    </location>
</feature>
<sequence>MKAGRRVGDGDWNLDSTEEGGCKRQNDKYRDIRHSSVVKSLLSAWVEPCTWIVNSSLGSDMDDAAVYRLEGSKQEIGGLIFTKKTQSEDGSFKIPSAKKSLLGLDRLAAIRRKEKDDEIREVDKSMVTSYTDQDEGHEVENVTTGDEKKKGERHYRPAQDETPSHTGGISEEARKRLVERLHKNKERGVHYSSAKKKKRGDSKERERDKHRRSRNRDSHARDRREESSERRSRKRVDSERGFERGGSERSGSERGGFERGGSERGGSERGGSERRGSERSNWNTTPQFKDEPLTPKFRVKDSPSRTSWDEDEPTPYRRSSWDLPTPKTDGEWGSHSRRQTPRPTPAHRFNTWAKDRRSTGATPMIGTEFAREECQQGYYDHSTQSWLLLLVSFTFEENIAFVLL</sequence>
<feature type="region of interest" description="Disordered" evidence="1">
    <location>
        <begin position="117"/>
        <end position="350"/>
    </location>
</feature>
<gene>
    <name evidence="2" type="ORF">TCEB3V08_LOCUS8333</name>
</gene>
<accession>A0A7R9D2Z1</accession>
<reference evidence="2" key="1">
    <citation type="submission" date="2020-11" db="EMBL/GenBank/DDBJ databases">
        <authorList>
            <person name="Tran Van P."/>
        </authorList>
    </citation>
    <scope>NUCLEOTIDE SEQUENCE</scope>
</reference>
<feature type="compositionally biased region" description="Basic and acidic residues" evidence="1">
    <location>
        <begin position="215"/>
        <end position="278"/>
    </location>
</feature>
<feature type="compositionally biased region" description="Basic and acidic residues" evidence="1">
    <location>
        <begin position="288"/>
        <end position="303"/>
    </location>
</feature>
<proteinExistence type="predicted"/>
<evidence type="ECO:0000256" key="1">
    <source>
        <dbReference type="SAM" id="MobiDB-lite"/>
    </source>
</evidence>
<organism evidence="2">
    <name type="scientific">Timema cristinae</name>
    <name type="common">Walking stick</name>
    <dbReference type="NCBI Taxonomy" id="61476"/>
    <lineage>
        <taxon>Eukaryota</taxon>
        <taxon>Metazoa</taxon>
        <taxon>Ecdysozoa</taxon>
        <taxon>Arthropoda</taxon>
        <taxon>Hexapoda</taxon>
        <taxon>Insecta</taxon>
        <taxon>Pterygota</taxon>
        <taxon>Neoptera</taxon>
        <taxon>Polyneoptera</taxon>
        <taxon>Phasmatodea</taxon>
        <taxon>Timematodea</taxon>
        <taxon>Timematoidea</taxon>
        <taxon>Timematidae</taxon>
        <taxon>Timema</taxon>
    </lineage>
</organism>